<feature type="compositionally biased region" description="Basic and acidic residues" evidence="7">
    <location>
        <begin position="1434"/>
        <end position="1450"/>
    </location>
</feature>
<dbReference type="EMBL" id="LSSL01003433">
    <property type="protein sequence ID" value="OLY80487.1"/>
    <property type="molecule type" value="Genomic_DNA"/>
</dbReference>
<feature type="compositionally biased region" description="Polar residues" evidence="7">
    <location>
        <begin position="1308"/>
        <end position="1328"/>
    </location>
</feature>
<dbReference type="Proteomes" id="UP000187455">
    <property type="component" value="Unassembled WGS sequence"/>
</dbReference>
<keyword evidence="2" id="KW-0805">Transcription regulation</keyword>
<evidence type="ECO:0000259" key="8">
    <source>
        <dbReference type="PROSITE" id="PS50014"/>
    </source>
</evidence>
<feature type="region of interest" description="Disordered" evidence="7">
    <location>
        <begin position="1298"/>
        <end position="1334"/>
    </location>
</feature>
<feature type="compositionally biased region" description="Polar residues" evidence="7">
    <location>
        <begin position="1226"/>
        <end position="1238"/>
    </location>
</feature>
<dbReference type="PROSITE" id="PS50014">
    <property type="entry name" value="BROMODOMAIN_2"/>
    <property type="match status" value="1"/>
</dbReference>
<dbReference type="InterPro" id="IPR036427">
    <property type="entry name" value="Bromodomain-like_sf"/>
</dbReference>
<feature type="compositionally biased region" description="Low complexity" evidence="7">
    <location>
        <begin position="1298"/>
        <end position="1307"/>
    </location>
</feature>
<dbReference type="InterPro" id="IPR001487">
    <property type="entry name" value="Bromodomain"/>
</dbReference>
<feature type="region of interest" description="Disordered" evidence="7">
    <location>
        <begin position="206"/>
        <end position="229"/>
    </location>
</feature>
<evidence type="ECO:0000313" key="10">
    <source>
        <dbReference type="Proteomes" id="UP000187455"/>
    </source>
</evidence>
<evidence type="ECO:0000256" key="7">
    <source>
        <dbReference type="SAM" id="MobiDB-lite"/>
    </source>
</evidence>
<dbReference type="PANTHER" id="PTHR47343">
    <property type="entry name" value="TRANSCRIPTIONAL ACTIVATOR SPT7"/>
    <property type="match status" value="1"/>
</dbReference>
<organism evidence="9 10">
    <name type="scientific">Smittium mucronatum</name>
    <dbReference type="NCBI Taxonomy" id="133383"/>
    <lineage>
        <taxon>Eukaryota</taxon>
        <taxon>Fungi</taxon>
        <taxon>Fungi incertae sedis</taxon>
        <taxon>Zoopagomycota</taxon>
        <taxon>Kickxellomycotina</taxon>
        <taxon>Harpellomycetes</taxon>
        <taxon>Harpellales</taxon>
        <taxon>Legeriomycetaceae</taxon>
        <taxon>Smittium</taxon>
    </lineage>
</organism>
<dbReference type="InterPro" id="IPR018359">
    <property type="entry name" value="Bromodomain_CS"/>
</dbReference>
<evidence type="ECO:0000256" key="4">
    <source>
        <dbReference type="ARBA" id="ARBA00023163"/>
    </source>
</evidence>
<dbReference type="SUPFAM" id="SSF47370">
    <property type="entry name" value="Bromodomain"/>
    <property type="match status" value="1"/>
</dbReference>
<dbReference type="PRINTS" id="PR00503">
    <property type="entry name" value="BROMODOMAIN"/>
</dbReference>
<dbReference type="Pfam" id="PF07524">
    <property type="entry name" value="Bromo_TP"/>
    <property type="match status" value="1"/>
</dbReference>
<accession>A0A1R0GUC6</accession>
<dbReference type="GO" id="GO:0005198">
    <property type="term" value="F:structural molecule activity"/>
    <property type="evidence" value="ECO:0007669"/>
    <property type="project" value="TreeGrafter"/>
</dbReference>
<keyword evidence="3 6" id="KW-0103">Bromodomain</keyword>
<dbReference type="PROSITE" id="PS00633">
    <property type="entry name" value="BROMODOMAIN_1"/>
    <property type="match status" value="1"/>
</dbReference>
<dbReference type="SMART" id="SM00297">
    <property type="entry name" value="BROMO"/>
    <property type="match status" value="1"/>
</dbReference>
<keyword evidence="10" id="KW-1185">Reference proteome</keyword>
<feature type="region of interest" description="Disordered" evidence="7">
    <location>
        <begin position="1217"/>
        <end position="1241"/>
    </location>
</feature>
<dbReference type="CDD" id="cd22927">
    <property type="entry name" value="HFD_SPT7"/>
    <property type="match status" value="1"/>
</dbReference>
<feature type="compositionally biased region" description="Polar residues" evidence="7">
    <location>
        <begin position="588"/>
        <end position="608"/>
    </location>
</feature>
<feature type="region of interest" description="Disordered" evidence="7">
    <location>
        <begin position="1399"/>
        <end position="1466"/>
    </location>
</feature>
<dbReference type="PANTHER" id="PTHR47343:SF1">
    <property type="entry name" value="TRANSCRIPTIONAL ACTIVATOR SPT7"/>
    <property type="match status" value="1"/>
</dbReference>
<name>A0A1R0GUC6_9FUNG</name>
<sequence length="1466" mass="165450">MNSSRDPGPSIHLNPIIENEKWMSKTYKIAVELDRKNLWPGYIKHEFMTFLKKALTSLEAWKDFMNFSKDGWEMYDSSNCSSFEEPIQSLQKHLASPIHQNIPNRLEIIPSNSSDFNSVTPVYLENSKKIKAEQFSRILAATYVRAIIFEQYVSLIYPFNCDFCEPLVPTNLLEDKILELPEINKISRDKSPPDLSKSFLKNPFGDFNSAENESEENSESGSNFGLNDSSRKIEEFDDFDEDVTSPKNGTNTVAEETIEHDFFTNQPSNPKKIENSVNITTEWFSSVDTKTSTNEPDPSKADFSDATITDLSSSTKVVNLYDRSNSTTQNSDLNTNHKIQVPAGFIYHTLENDLNSIPELQKFESDRIAIKESISRKLQRLKSDSVANQVSSIPNVKNLAAYIDSNRDQVNLSSSELAVLLSEVRPKKTKWSSDEVPGQEELYSSLEHVLSEVKNMGQISLPFCSQVKRRDAPDYYDVISNPMDLGTMTKRLKNLFYRSKKEFEDDIKLIRDNCYQYNTAPSHPYRKQADIIVKKVEQLLSKVTDHKIMENIAFDNDEELNTEFGDDSDGGTVNDFGNPISKSNYIASPDITENSPNPNIGTNIIQSSTDKKPDLDNTDRTNINFSKPTNGITHINLHDADTVRYHNKSPVPESQDFFVDYNTKIKAQRICELVSKKLDESEKHFFNDSEVWERTSKNYRSQNALDSIKRSKTLFPNQLALVRSQFGMNDSILESHSKIEDFESPYSSQNGIFFSKIKYSKNDLDSDPAIEDSNISTLPQSQLVTFNETLKSQKITLQLMEDVKSNLELNSRLGYSSTYQTLSGIPDFGANCQKKLINLDSNNYMLNGSNPPKRISYYKSARFPRNRMFNSVTNTIDSLGRIRKIDNKISVIKFNISVGYYEGNYNLESQNSGLENDFELDLETEKFSLLDKFDADVSSPESQTELSNPRLKNNCINPSSSRRRLDFNSEDPKEKYVSTKELIGSDKLHLDKATGAQLMNRTCGLILAHSGFEKLTKQALSLVSEVVIQYISNLGETLRVYTDSHSKNMSSEAILAHTLHENGVESLDDLKFYCDEHIVKMELRISDTEKKLMRSYQELVSGASNNQTDELMELNNEDSLVNGELSAVGDDFFGFKELGLDKEFGIDVNKGIPTELWFGKTRNKFNPVSGGLSIHDLKYIPPPLWKQVSDLDCQVGLFIPFLVGKFPSLPKFPDQSVIEQTEDSNNKNIPPTQPNEDSGQIKDPYIVIKEYLDDNSGLISNLEPLVEDEILPIKSRYGYGTRPKVPPANNLKKKTLINNSLNSNGNSKTPLNTQKATSTNSQASSMSKPSDDVTKSLLEKSDNKLADSQSSVLESKKIFEEKSDNLSTTLLVSGTSSVPTVTNNKIQKDTNHAKLISSPNKKAKITSSKSTAIPKRKLEDENSTGELLKKKRKVENILDSKNKINGDKDIQSPNIAKKTKKRKGAN</sequence>
<evidence type="ECO:0000256" key="3">
    <source>
        <dbReference type="ARBA" id="ARBA00023117"/>
    </source>
</evidence>
<evidence type="ECO:0000256" key="2">
    <source>
        <dbReference type="ARBA" id="ARBA00023015"/>
    </source>
</evidence>
<feature type="region of interest" description="Disordered" evidence="7">
    <location>
        <begin position="588"/>
        <end position="616"/>
    </location>
</feature>
<feature type="domain" description="Bromo" evidence="8">
    <location>
        <begin position="455"/>
        <end position="525"/>
    </location>
</feature>
<dbReference type="GO" id="GO:0006325">
    <property type="term" value="P:chromatin organization"/>
    <property type="evidence" value="ECO:0007669"/>
    <property type="project" value="UniProtKB-ARBA"/>
</dbReference>
<evidence type="ECO:0000256" key="5">
    <source>
        <dbReference type="ARBA" id="ARBA00023242"/>
    </source>
</evidence>
<dbReference type="GO" id="GO:0000124">
    <property type="term" value="C:SAGA complex"/>
    <property type="evidence" value="ECO:0007669"/>
    <property type="project" value="InterPro"/>
</dbReference>
<comment type="caution">
    <text evidence="9">The sequence shown here is derived from an EMBL/GenBank/DDBJ whole genome shotgun (WGS) entry which is preliminary data.</text>
</comment>
<reference evidence="9 10" key="1">
    <citation type="journal article" date="2016" name="Mol. Biol. Evol.">
        <title>Genome-Wide Survey of Gut Fungi (Harpellales) Reveals the First Horizontally Transferred Ubiquitin Gene from a Mosquito Host.</title>
        <authorList>
            <person name="Wang Y."/>
            <person name="White M.M."/>
            <person name="Kvist S."/>
            <person name="Moncalvo J.M."/>
        </authorList>
    </citation>
    <scope>NUCLEOTIDE SEQUENCE [LARGE SCALE GENOMIC DNA]</scope>
    <source>
        <strain evidence="9 10">ALG-7-W6</strain>
    </source>
</reference>
<keyword evidence="5" id="KW-0539">Nucleus</keyword>
<gene>
    <name evidence="9" type="ORF">AYI68_g5418</name>
</gene>
<dbReference type="Pfam" id="PF00439">
    <property type="entry name" value="Bromodomain"/>
    <property type="match status" value="1"/>
</dbReference>
<comment type="subcellular location">
    <subcellularLocation>
        <location evidence="1">Nucleus</location>
    </subcellularLocation>
</comment>
<dbReference type="STRING" id="133383.A0A1R0GUC6"/>
<keyword evidence="4" id="KW-0804">Transcription</keyword>
<dbReference type="GO" id="GO:0046982">
    <property type="term" value="F:protein heterodimerization activity"/>
    <property type="evidence" value="ECO:0007669"/>
    <property type="project" value="InterPro"/>
</dbReference>
<evidence type="ECO:0000256" key="6">
    <source>
        <dbReference type="PROSITE-ProRule" id="PRU00035"/>
    </source>
</evidence>
<dbReference type="OrthoDB" id="21449at2759"/>
<dbReference type="InterPro" id="IPR037782">
    <property type="entry name" value="Spt7"/>
</dbReference>
<dbReference type="Gene3D" id="1.20.920.10">
    <property type="entry name" value="Bromodomain-like"/>
    <property type="match status" value="1"/>
</dbReference>
<protein>
    <submittedName>
        <fullName evidence="9">Transcriptional activator spt7</fullName>
    </submittedName>
</protein>
<evidence type="ECO:0000256" key="1">
    <source>
        <dbReference type="ARBA" id="ARBA00004123"/>
    </source>
</evidence>
<proteinExistence type="predicted"/>
<dbReference type="GO" id="GO:0006357">
    <property type="term" value="P:regulation of transcription by RNA polymerase II"/>
    <property type="evidence" value="ECO:0007669"/>
    <property type="project" value="TreeGrafter"/>
</dbReference>
<feature type="compositionally biased region" description="Basic residues" evidence="7">
    <location>
        <begin position="1457"/>
        <end position="1466"/>
    </location>
</feature>
<dbReference type="Gene3D" id="1.10.20.10">
    <property type="entry name" value="Histone, subunit A"/>
    <property type="match status" value="1"/>
</dbReference>
<dbReference type="GO" id="GO:0005634">
    <property type="term" value="C:nucleus"/>
    <property type="evidence" value="ECO:0007669"/>
    <property type="project" value="UniProtKB-SubCell"/>
</dbReference>
<evidence type="ECO:0000313" key="9">
    <source>
        <dbReference type="EMBL" id="OLY80487.1"/>
    </source>
</evidence>
<dbReference type="GO" id="GO:0046695">
    <property type="term" value="C:SLIK (SAGA-like) complex"/>
    <property type="evidence" value="ECO:0007669"/>
    <property type="project" value="InterPro"/>
</dbReference>
<dbReference type="InterPro" id="IPR006565">
    <property type="entry name" value="BTP"/>
</dbReference>
<dbReference type="InterPro" id="IPR009072">
    <property type="entry name" value="Histone-fold"/>
</dbReference>